<name>A0A8S1W7D2_9CILI</name>
<keyword evidence="2" id="KW-1185">Reference proteome</keyword>
<protein>
    <submittedName>
        <fullName evidence="1">Uncharacterized protein</fullName>
    </submittedName>
</protein>
<proteinExistence type="predicted"/>
<dbReference type="AlphaFoldDB" id="A0A8S1W7D2"/>
<sequence length="54" mass="6430">MPNLLYYDIIKDSDKESGSINKMTKLQEEDCITKKDRRKDQGLKYMKIMKDCLL</sequence>
<reference evidence="1" key="1">
    <citation type="submission" date="2021-01" db="EMBL/GenBank/DDBJ databases">
        <authorList>
            <consortium name="Genoscope - CEA"/>
            <person name="William W."/>
        </authorList>
    </citation>
    <scope>NUCLEOTIDE SEQUENCE</scope>
</reference>
<accession>A0A8S1W7D2</accession>
<evidence type="ECO:0000313" key="2">
    <source>
        <dbReference type="Proteomes" id="UP000689195"/>
    </source>
</evidence>
<dbReference type="Proteomes" id="UP000689195">
    <property type="component" value="Unassembled WGS sequence"/>
</dbReference>
<evidence type="ECO:0000313" key="1">
    <source>
        <dbReference type="EMBL" id="CAD8184275.1"/>
    </source>
</evidence>
<organism evidence="1 2">
    <name type="scientific">Paramecium pentaurelia</name>
    <dbReference type="NCBI Taxonomy" id="43138"/>
    <lineage>
        <taxon>Eukaryota</taxon>
        <taxon>Sar</taxon>
        <taxon>Alveolata</taxon>
        <taxon>Ciliophora</taxon>
        <taxon>Intramacronucleata</taxon>
        <taxon>Oligohymenophorea</taxon>
        <taxon>Peniculida</taxon>
        <taxon>Parameciidae</taxon>
        <taxon>Paramecium</taxon>
    </lineage>
</organism>
<comment type="caution">
    <text evidence="1">The sequence shown here is derived from an EMBL/GenBank/DDBJ whole genome shotgun (WGS) entry which is preliminary data.</text>
</comment>
<dbReference type="EMBL" id="CAJJDO010000082">
    <property type="protein sequence ID" value="CAD8184275.1"/>
    <property type="molecule type" value="Genomic_DNA"/>
</dbReference>
<gene>
    <name evidence="1" type="ORF">PPENT_87.1.T0820230</name>
</gene>